<keyword evidence="5" id="KW-0333">Golgi apparatus</keyword>
<dbReference type="PANTHER" id="PTHR16133">
    <property type="entry name" value="SOLUTE CARRIER FAMILY 39 ZINC TRANSPORTER , MEMBER 9-RELATED"/>
    <property type="match status" value="1"/>
</dbReference>
<gene>
    <name evidence="8" type="ORF">BIW11_06113</name>
</gene>
<dbReference type="AlphaFoldDB" id="A0A1V9XZI1"/>
<evidence type="ECO:0000256" key="4">
    <source>
        <dbReference type="ARBA" id="ARBA00022989"/>
    </source>
</evidence>
<proteinExistence type="predicted"/>
<dbReference type="InterPro" id="IPR003689">
    <property type="entry name" value="ZIP"/>
</dbReference>
<keyword evidence="3 7" id="KW-0812">Transmembrane</keyword>
<dbReference type="FunCoup" id="A0A1V9XZI1">
    <property type="interactions" value="888"/>
</dbReference>
<reference evidence="8 9" key="1">
    <citation type="journal article" date="2017" name="Gigascience">
        <title>Draft genome of the honey bee ectoparasitic mite, Tropilaelaps mercedesae, is shaped by the parasitic life history.</title>
        <authorList>
            <person name="Dong X."/>
            <person name="Armstrong S.D."/>
            <person name="Xia D."/>
            <person name="Makepeace B.L."/>
            <person name="Darby A.C."/>
            <person name="Kadowaki T."/>
        </authorList>
    </citation>
    <scope>NUCLEOTIDE SEQUENCE [LARGE SCALE GENOMIC DNA]</scope>
    <source>
        <strain evidence="8">Wuxi-XJTLU</strain>
    </source>
</reference>
<dbReference type="Pfam" id="PF02535">
    <property type="entry name" value="Zip"/>
    <property type="match status" value="2"/>
</dbReference>
<dbReference type="STRING" id="418985.A0A1V9XZI1"/>
<comment type="caution">
    <text evidence="8">The sequence shown here is derived from an EMBL/GenBank/DDBJ whole genome shotgun (WGS) entry which is preliminary data.</text>
</comment>
<feature type="transmembrane region" description="Helical" evidence="7">
    <location>
        <begin position="243"/>
        <end position="265"/>
    </location>
</feature>
<dbReference type="InParanoid" id="A0A1V9XZI1"/>
<organism evidence="8 9">
    <name type="scientific">Tropilaelaps mercedesae</name>
    <dbReference type="NCBI Taxonomy" id="418985"/>
    <lineage>
        <taxon>Eukaryota</taxon>
        <taxon>Metazoa</taxon>
        <taxon>Ecdysozoa</taxon>
        <taxon>Arthropoda</taxon>
        <taxon>Chelicerata</taxon>
        <taxon>Arachnida</taxon>
        <taxon>Acari</taxon>
        <taxon>Parasitiformes</taxon>
        <taxon>Mesostigmata</taxon>
        <taxon>Gamasina</taxon>
        <taxon>Dermanyssoidea</taxon>
        <taxon>Laelapidae</taxon>
        <taxon>Tropilaelaps</taxon>
    </lineage>
</organism>
<dbReference type="InterPro" id="IPR045891">
    <property type="entry name" value="ZIP9"/>
</dbReference>
<keyword evidence="4 7" id="KW-1133">Transmembrane helix</keyword>
<comment type="subcellular location">
    <subcellularLocation>
        <location evidence="1">Endomembrane system</location>
        <topology evidence="1">Multi-pass membrane protein</topology>
    </subcellularLocation>
    <subcellularLocation>
        <location evidence="2">Golgi apparatus membrane</location>
    </subcellularLocation>
</comment>
<accession>A0A1V9XZI1</accession>
<dbReference type="GO" id="GO:0046873">
    <property type="term" value="F:metal ion transmembrane transporter activity"/>
    <property type="evidence" value="ECO:0007669"/>
    <property type="project" value="InterPro"/>
</dbReference>
<keyword evidence="9" id="KW-1185">Reference proteome</keyword>
<evidence type="ECO:0000256" key="5">
    <source>
        <dbReference type="ARBA" id="ARBA00023034"/>
    </source>
</evidence>
<feature type="transmembrane region" description="Helical" evidence="7">
    <location>
        <begin position="293"/>
        <end position="310"/>
    </location>
</feature>
<feature type="transmembrane region" description="Helical" evidence="7">
    <location>
        <begin position="178"/>
        <end position="200"/>
    </location>
</feature>
<dbReference type="GO" id="GO:0000139">
    <property type="term" value="C:Golgi membrane"/>
    <property type="evidence" value="ECO:0007669"/>
    <property type="project" value="UniProtKB-SubCell"/>
</dbReference>
<evidence type="ECO:0000313" key="8">
    <source>
        <dbReference type="EMBL" id="OQR78881.1"/>
    </source>
</evidence>
<dbReference type="Proteomes" id="UP000192247">
    <property type="component" value="Unassembled WGS sequence"/>
</dbReference>
<sequence length="312" mass="32770">MGDSWALFALSGSMFVGCYLSGLIPVSMKLSEDKINIVSILGAGLLVGTALTVIIPEGVSTLYLSRLEQAHTAHHQDVATDAGHSGHHHEAHHFDDPHALIGITLVIGFVFMLLVDQCSKGGKNSDELLPTGTINKSGVMSVRKARPGTATLGLVVHAAADGIALGAAATTTRAEIEMIVFLAIMLHKAPAAFALVSFLLHEGLDRATIKKHLLLFSAAAPILAVTTYFGISQNTKESMASMNATGIAMLFSAGTFLYVATVHVLPELAASKGGHLHHSTESSDGAGFSRKELVLLVLGAMLPSFLSFGHHH</sequence>
<name>A0A1V9XZI1_9ACAR</name>
<feature type="transmembrane region" description="Helical" evidence="7">
    <location>
        <begin position="35"/>
        <end position="55"/>
    </location>
</feature>
<dbReference type="OrthoDB" id="19859at2759"/>
<dbReference type="PANTHER" id="PTHR16133:SF0">
    <property type="entry name" value="ZINC_IRON REGULATED TRANSPORTER-RELATED PROTEIN 102B, ISOFORM E"/>
    <property type="match status" value="1"/>
</dbReference>
<evidence type="ECO:0000256" key="7">
    <source>
        <dbReference type="SAM" id="Phobius"/>
    </source>
</evidence>
<evidence type="ECO:0000256" key="2">
    <source>
        <dbReference type="ARBA" id="ARBA00004394"/>
    </source>
</evidence>
<evidence type="ECO:0000256" key="6">
    <source>
        <dbReference type="ARBA" id="ARBA00023136"/>
    </source>
</evidence>
<feature type="transmembrane region" description="Helical" evidence="7">
    <location>
        <begin position="212"/>
        <end position="231"/>
    </location>
</feature>
<dbReference type="GO" id="GO:0006829">
    <property type="term" value="P:zinc ion transport"/>
    <property type="evidence" value="ECO:0007669"/>
    <property type="project" value="InterPro"/>
</dbReference>
<dbReference type="EMBL" id="MNPL01001709">
    <property type="protein sequence ID" value="OQR78881.1"/>
    <property type="molecule type" value="Genomic_DNA"/>
</dbReference>
<evidence type="ECO:0000256" key="1">
    <source>
        <dbReference type="ARBA" id="ARBA00004127"/>
    </source>
</evidence>
<protein>
    <submittedName>
        <fullName evidence="8">Zinc transporter ZIP9-B-like</fullName>
    </submittedName>
</protein>
<evidence type="ECO:0000313" key="9">
    <source>
        <dbReference type="Proteomes" id="UP000192247"/>
    </source>
</evidence>
<feature type="transmembrane region" description="Helical" evidence="7">
    <location>
        <begin position="6"/>
        <end position="28"/>
    </location>
</feature>
<feature type="transmembrane region" description="Helical" evidence="7">
    <location>
        <begin position="98"/>
        <end position="115"/>
    </location>
</feature>
<evidence type="ECO:0000256" key="3">
    <source>
        <dbReference type="ARBA" id="ARBA00022692"/>
    </source>
</evidence>
<keyword evidence="6 7" id="KW-0472">Membrane</keyword>